<accession>A0A158IHK5</accession>
<gene>
    <name evidence="1" type="ORF">AWB64_06203</name>
</gene>
<evidence type="ECO:0000313" key="2">
    <source>
        <dbReference type="Proteomes" id="UP000054893"/>
    </source>
</evidence>
<proteinExistence type="predicted"/>
<dbReference type="EMBL" id="FCOC02000049">
    <property type="protein sequence ID" value="SAL56036.1"/>
    <property type="molecule type" value="Genomic_DNA"/>
</dbReference>
<sequence length="188" mass="20998">MFASDKPVIFAVRHAQCGLVNVVVDIVAEYYDVAVFPLHDVAKNSFLLHQYLDETPVAGPVLKAKCVDGIFAAQLELELMVPKSIVHQDFRDYLPCGLVLIRAGCVRIKAADMCLDHDLEVVDVLGGFCVREMRDPPTPYARSCAWQCHRETGLMAENNVALEFDGVRCDNVYAVRFTGFFSEFKGHD</sequence>
<dbReference type="Proteomes" id="UP000054893">
    <property type="component" value="Unassembled WGS sequence"/>
</dbReference>
<name>A0A158IHK5_CABSO</name>
<reference evidence="1 2" key="1">
    <citation type="submission" date="2016-01" db="EMBL/GenBank/DDBJ databases">
        <authorList>
            <person name="Oliw E.H."/>
        </authorList>
    </citation>
    <scope>NUCLEOTIDE SEQUENCE [LARGE SCALE GENOMIC DNA]</scope>
    <source>
        <strain evidence="1">LMG 22029</strain>
    </source>
</reference>
<protein>
    <submittedName>
        <fullName evidence="1">Uncharacterized protein</fullName>
    </submittedName>
</protein>
<organism evidence="1 2">
    <name type="scientific">Caballeronia sordidicola</name>
    <name type="common">Burkholderia sordidicola</name>
    <dbReference type="NCBI Taxonomy" id="196367"/>
    <lineage>
        <taxon>Bacteria</taxon>
        <taxon>Pseudomonadati</taxon>
        <taxon>Pseudomonadota</taxon>
        <taxon>Betaproteobacteria</taxon>
        <taxon>Burkholderiales</taxon>
        <taxon>Burkholderiaceae</taxon>
        <taxon>Caballeronia</taxon>
    </lineage>
</organism>
<dbReference type="AlphaFoldDB" id="A0A158IHK5"/>
<evidence type="ECO:0000313" key="1">
    <source>
        <dbReference type="EMBL" id="SAL56036.1"/>
    </source>
</evidence>